<dbReference type="EMBL" id="AAOW01000014">
    <property type="protein sequence ID" value="EAR60763.1"/>
    <property type="molecule type" value="Genomic_DNA"/>
</dbReference>
<reference evidence="2 3" key="1">
    <citation type="submission" date="2006-02" db="EMBL/GenBank/DDBJ databases">
        <authorList>
            <person name="Pinhassi J."/>
            <person name="Pedros-Alio C."/>
            <person name="Ferriera S."/>
            <person name="Johnson J."/>
            <person name="Kravitz S."/>
            <person name="Halpern A."/>
            <person name="Remington K."/>
            <person name="Beeson K."/>
            <person name="Tran B."/>
            <person name="Rogers Y.-H."/>
            <person name="Friedman R."/>
            <person name="Venter J.C."/>
        </authorList>
    </citation>
    <scope>NUCLEOTIDE SEQUENCE [LARGE SCALE GENOMIC DNA]</scope>
    <source>
        <strain evidence="2 3">MED92</strain>
    </source>
</reference>
<dbReference type="Proteomes" id="UP000002171">
    <property type="component" value="Unassembled WGS sequence"/>
</dbReference>
<evidence type="ECO:0000313" key="2">
    <source>
        <dbReference type="EMBL" id="EAR60763.1"/>
    </source>
</evidence>
<dbReference type="OrthoDB" id="9925378at2"/>
<accession>A0A7U8GRZ4</accession>
<evidence type="ECO:0008006" key="4">
    <source>
        <dbReference type="Google" id="ProtNLM"/>
    </source>
</evidence>
<feature type="chain" id="PRO_5031060070" description="Lysozyme inhibitor LprI N-terminal domain-containing protein" evidence="1">
    <location>
        <begin position="21"/>
        <end position="85"/>
    </location>
</feature>
<dbReference type="RefSeq" id="WP_007020435.1">
    <property type="nucleotide sequence ID" value="NZ_CH724125.1"/>
</dbReference>
<dbReference type="AlphaFoldDB" id="A0A7U8GRZ4"/>
<proteinExistence type="predicted"/>
<feature type="signal peptide" evidence="1">
    <location>
        <begin position="1"/>
        <end position="20"/>
    </location>
</feature>
<comment type="caution">
    <text evidence="2">The sequence shown here is derived from an EMBL/GenBank/DDBJ whole genome shotgun (WGS) entry which is preliminary data.</text>
</comment>
<name>A0A7U8GRZ4_NEPCE</name>
<keyword evidence="3" id="KW-1185">Reference proteome</keyword>
<organism evidence="2 3">
    <name type="scientific">Neptuniibacter caesariensis</name>
    <dbReference type="NCBI Taxonomy" id="207954"/>
    <lineage>
        <taxon>Bacteria</taxon>
        <taxon>Pseudomonadati</taxon>
        <taxon>Pseudomonadota</taxon>
        <taxon>Gammaproteobacteria</taxon>
        <taxon>Oceanospirillales</taxon>
        <taxon>Oceanospirillaceae</taxon>
        <taxon>Neptuniibacter</taxon>
    </lineage>
</organism>
<evidence type="ECO:0000256" key="1">
    <source>
        <dbReference type="SAM" id="SignalP"/>
    </source>
</evidence>
<protein>
    <recommendedName>
        <fullName evidence="4">Lysozyme inhibitor LprI N-terminal domain-containing protein</fullName>
    </recommendedName>
</protein>
<gene>
    <name evidence="2" type="ORF">MED92_13848</name>
</gene>
<sequence length="85" mass="9857">MNKLASLVLLLGFSAFQCNAAEAPEMSESALIGKCNSVKVSIEKYTKLKRKGGNSQQMNRWHKKRNEYKKRYSQLDCKRVRQYLN</sequence>
<keyword evidence="1" id="KW-0732">Signal</keyword>
<evidence type="ECO:0000313" key="3">
    <source>
        <dbReference type="Proteomes" id="UP000002171"/>
    </source>
</evidence>